<dbReference type="Proteomes" id="UP000274578">
    <property type="component" value="Chromosome 1"/>
</dbReference>
<feature type="chain" id="PRO_5019036311" description="Lipoprotein" evidence="1">
    <location>
        <begin position="23"/>
        <end position="113"/>
    </location>
</feature>
<evidence type="ECO:0008006" key="4">
    <source>
        <dbReference type="Google" id="ProtNLM"/>
    </source>
</evidence>
<name>A0A448L298_9BACT</name>
<reference evidence="2 3" key="1">
    <citation type="submission" date="2018-12" db="EMBL/GenBank/DDBJ databases">
        <authorList>
            <consortium name="Pathogen Informatics"/>
        </authorList>
    </citation>
    <scope>NUCLEOTIDE SEQUENCE [LARGE SCALE GENOMIC DNA]</scope>
    <source>
        <strain evidence="2 3">NCTC13071</strain>
    </source>
</reference>
<protein>
    <recommendedName>
        <fullName evidence="4">Lipoprotein</fullName>
    </recommendedName>
</protein>
<evidence type="ECO:0000313" key="3">
    <source>
        <dbReference type="Proteomes" id="UP000274578"/>
    </source>
</evidence>
<evidence type="ECO:0000256" key="1">
    <source>
        <dbReference type="SAM" id="SignalP"/>
    </source>
</evidence>
<feature type="signal peptide" evidence="1">
    <location>
        <begin position="1"/>
        <end position="22"/>
    </location>
</feature>
<accession>A0A448L298</accession>
<dbReference type="AlphaFoldDB" id="A0A448L298"/>
<gene>
    <name evidence="2" type="ORF">NCTC13071_00066</name>
</gene>
<dbReference type="PROSITE" id="PS51257">
    <property type="entry name" value="PROKAR_LIPOPROTEIN"/>
    <property type="match status" value="1"/>
</dbReference>
<proteinExistence type="predicted"/>
<dbReference type="GeneID" id="85010994"/>
<dbReference type="EMBL" id="LR134384">
    <property type="protein sequence ID" value="VEH14099.1"/>
    <property type="molecule type" value="Genomic_DNA"/>
</dbReference>
<organism evidence="2 3">
    <name type="scientific">Segatella oris</name>
    <dbReference type="NCBI Taxonomy" id="28135"/>
    <lineage>
        <taxon>Bacteria</taxon>
        <taxon>Pseudomonadati</taxon>
        <taxon>Bacteroidota</taxon>
        <taxon>Bacteroidia</taxon>
        <taxon>Bacteroidales</taxon>
        <taxon>Prevotellaceae</taxon>
        <taxon>Segatella</taxon>
    </lineage>
</organism>
<keyword evidence="1" id="KW-0732">Signal</keyword>
<evidence type="ECO:0000313" key="2">
    <source>
        <dbReference type="EMBL" id="VEH14099.1"/>
    </source>
</evidence>
<sequence length="113" mass="12887">MKKYLFLMLALAGIMFSFVSCSSDDDDLTSLQSTIWVSPDDGDGLRTLTFGEKDFYVTISKKGNTQIDRGNYIWDPPIVRFTYTDRKTKKLETAIGKVEGNKLKINEIVYTKQ</sequence>
<dbReference type="RefSeq" id="WP_004375672.1">
    <property type="nucleotide sequence ID" value="NZ_CAUTNN010000045.1"/>
</dbReference>
<dbReference type="KEGG" id="poc:NCTC13071_00066"/>